<dbReference type="PANTHER" id="PTHR11214">
    <property type="entry name" value="BETA-1,3-N-ACETYLGLUCOSAMINYLTRANSFERASE"/>
    <property type="match status" value="1"/>
</dbReference>
<keyword evidence="12" id="KW-1185">Reference proteome</keyword>
<keyword evidence="8 10" id="KW-0333">Golgi apparatus</keyword>
<gene>
    <name evidence="11" type="ORF">MCOR_54777</name>
</gene>
<keyword evidence="4" id="KW-0808">Transferase</keyword>
<dbReference type="EMBL" id="CACVKT020009699">
    <property type="protein sequence ID" value="CAC5422745.1"/>
    <property type="molecule type" value="Genomic_DNA"/>
</dbReference>
<comment type="subcellular location">
    <subcellularLocation>
        <location evidence="1 10">Golgi apparatus membrane</location>
        <topology evidence="1 10">Single-pass type II membrane protein</topology>
    </subcellularLocation>
</comment>
<comment type="similarity">
    <text evidence="2 10">Belongs to the glycosyltransferase 31 family.</text>
</comment>
<keyword evidence="9" id="KW-0472">Membrane</keyword>
<dbReference type="GO" id="GO:0006493">
    <property type="term" value="P:protein O-linked glycosylation"/>
    <property type="evidence" value="ECO:0007669"/>
    <property type="project" value="TreeGrafter"/>
</dbReference>
<dbReference type="Pfam" id="PF01762">
    <property type="entry name" value="Galactosyl_T"/>
    <property type="match status" value="1"/>
</dbReference>
<evidence type="ECO:0000256" key="6">
    <source>
        <dbReference type="ARBA" id="ARBA00022968"/>
    </source>
</evidence>
<dbReference type="InterPro" id="IPR002659">
    <property type="entry name" value="Glyco_trans_31"/>
</dbReference>
<evidence type="ECO:0000256" key="10">
    <source>
        <dbReference type="RuleBase" id="RU363063"/>
    </source>
</evidence>
<evidence type="ECO:0000256" key="1">
    <source>
        <dbReference type="ARBA" id="ARBA00004323"/>
    </source>
</evidence>
<dbReference type="OrthoDB" id="6052873at2759"/>
<organism evidence="11 12">
    <name type="scientific">Mytilus coruscus</name>
    <name type="common">Sea mussel</name>
    <dbReference type="NCBI Taxonomy" id="42192"/>
    <lineage>
        <taxon>Eukaryota</taxon>
        <taxon>Metazoa</taxon>
        <taxon>Spiralia</taxon>
        <taxon>Lophotrochozoa</taxon>
        <taxon>Mollusca</taxon>
        <taxon>Bivalvia</taxon>
        <taxon>Autobranchia</taxon>
        <taxon>Pteriomorphia</taxon>
        <taxon>Mytilida</taxon>
        <taxon>Mytiloidea</taxon>
        <taxon>Mytilidae</taxon>
        <taxon>Mytilinae</taxon>
        <taxon>Mytilus</taxon>
    </lineage>
</organism>
<keyword evidence="7" id="KW-1133">Transmembrane helix</keyword>
<dbReference type="GO" id="GO:0016758">
    <property type="term" value="F:hexosyltransferase activity"/>
    <property type="evidence" value="ECO:0007669"/>
    <property type="project" value="InterPro"/>
</dbReference>
<keyword evidence="3 10" id="KW-0328">Glycosyltransferase</keyword>
<proteinExistence type="inferred from homology"/>
<name>A0A6J8ETB8_MYTCO</name>
<evidence type="ECO:0000313" key="11">
    <source>
        <dbReference type="EMBL" id="CAC5422745.1"/>
    </source>
</evidence>
<protein>
    <recommendedName>
        <fullName evidence="10">Hexosyltransferase</fullName>
        <ecNumber evidence="10">2.4.1.-</ecNumber>
    </recommendedName>
</protein>
<dbReference type="GO" id="GO:0008194">
    <property type="term" value="F:UDP-glycosyltransferase activity"/>
    <property type="evidence" value="ECO:0007669"/>
    <property type="project" value="TreeGrafter"/>
</dbReference>
<evidence type="ECO:0000256" key="2">
    <source>
        <dbReference type="ARBA" id="ARBA00008661"/>
    </source>
</evidence>
<reference evidence="11 12" key="1">
    <citation type="submission" date="2020-06" db="EMBL/GenBank/DDBJ databases">
        <authorList>
            <person name="Li R."/>
            <person name="Bekaert M."/>
        </authorList>
    </citation>
    <scope>NUCLEOTIDE SEQUENCE [LARGE SCALE GENOMIC DNA]</scope>
    <source>
        <strain evidence="12">wild</strain>
    </source>
</reference>
<evidence type="ECO:0000313" key="12">
    <source>
        <dbReference type="Proteomes" id="UP000507470"/>
    </source>
</evidence>
<dbReference type="EC" id="2.4.1.-" evidence="10"/>
<dbReference type="GO" id="GO:0000139">
    <property type="term" value="C:Golgi membrane"/>
    <property type="evidence" value="ECO:0007669"/>
    <property type="project" value="UniProtKB-SubCell"/>
</dbReference>
<evidence type="ECO:0000256" key="8">
    <source>
        <dbReference type="ARBA" id="ARBA00023034"/>
    </source>
</evidence>
<dbReference type="PANTHER" id="PTHR11214:SF349">
    <property type="entry name" value="BETA-1,3-GALACTOSYLTRANSFERASE BRN"/>
    <property type="match status" value="1"/>
</dbReference>
<keyword evidence="6" id="KW-0735">Signal-anchor</keyword>
<dbReference type="AlphaFoldDB" id="A0A6J8ETB8"/>
<evidence type="ECO:0000256" key="9">
    <source>
        <dbReference type="ARBA" id="ARBA00023136"/>
    </source>
</evidence>
<dbReference type="Proteomes" id="UP000507470">
    <property type="component" value="Unassembled WGS sequence"/>
</dbReference>
<evidence type="ECO:0000256" key="4">
    <source>
        <dbReference type="ARBA" id="ARBA00022679"/>
    </source>
</evidence>
<accession>A0A6J8ETB8</accession>
<evidence type="ECO:0000256" key="3">
    <source>
        <dbReference type="ARBA" id="ARBA00022676"/>
    </source>
</evidence>
<evidence type="ECO:0000256" key="5">
    <source>
        <dbReference type="ARBA" id="ARBA00022692"/>
    </source>
</evidence>
<keyword evidence="5" id="KW-0812">Transmembrane</keyword>
<sequence>MIGYLDDINYLVDFESAKYKDIVQLNVYNEYQNVVYKTNYALLWLSNINITVQFINFVDDDRLVNPLNMYNVAVQNINSTDLIMLGYMINRSETIRDKSWKTYISPEDYQFDFYPPYIIGGTILAYQKTVRMLAVAVSYVKVIQMENAYVGIVANSTDIKLKHHAAFCV</sequence>
<evidence type="ECO:0000256" key="7">
    <source>
        <dbReference type="ARBA" id="ARBA00022989"/>
    </source>
</evidence>